<gene>
    <name evidence="1" type="ORF">SEA_TP1604_60</name>
</gene>
<dbReference type="InterPro" id="IPR036397">
    <property type="entry name" value="RNaseH_sf"/>
</dbReference>
<dbReference type="GO" id="GO:0003676">
    <property type="term" value="F:nucleic acid binding"/>
    <property type="evidence" value="ECO:0007669"/>
    <property type="project" value="InterPro"/>
</dbReference>
<dbReference type="KEGG" id="vg:26627312"/>
<name>A0A0E3JTN4_9CAUD</name>
<dbReference type="SUPFAM" id="SSF53098">
    <property type="entry name" value="Ribonuclease H-like"/>
    <property type="match status" value="1"/>
</dbReference>
<protein>
    <submittedName>
        <fullName evidence="1">RuvC-like resolvase</fullName>
    </submittedName>
</protein>
<keyword evidence="2" id="KW-1185">Reference proteome</keyword>
<dbReference type="InterPro" id="IPR012337">
    <property type="entry name" value="RNaseH-like_sf"/>
</dbReference>
<dbReference type="RefSeq" id="YP_009200175.1">
    <property type="nucleotide sequence ID" value="NC_028818.1"/>
</dbReference>
<dbReference type="OrthoDB" id="19963at10239"/>
<evidence type="ECO:0000313" key="1">
    <source>
        <dbReference type="EMBL" id="AKA61798.1"/>
    </source>
</evidence>
<dbReference type="Proteomes" id="UP000033006">
    <property type="component" value="Segment"/>
</dbReference>
<proteinExistence type="predicted"/>
<dbReference type="GeneID" id="26627312"/>
<accession>A0A0E3JTN4</accession>
<organism evidence="1 2">
    <name type="scientific">Streptomyces phage TP1604</name>
    <dbReference type="NCBI Taxonomy" id="1636184"/>
    <lineage>
        <taxon>Viruses</taxon>
        <taxon>Duplodnaviria</taxon>
        <taxon>Heunggongvirae</taxon>
        <taxon>Uroviricota</taxon>
        <taxon>Caudoviricetes</taxon>
        <taxon>Woodruffvirus</taxon>
        <taxon>Woodruffvirus TP1604</taxon>
    </lineage>
</organism>
<dbReference type="Gene3D" id="3.30.420.10">
    <property type="entry name" value="Ribonuclease H-like superfamily/Ribonuclease H"/>
    <property type="match status" value="1"/>
</dbReference>
<reference evidence="1 2" key="1">
    <citation type="submission" date="2015-03" db="EMBL/GenBank/DDBJ databases">
        <authorList>
            <person name="Phan H."/>
            <person name="Ton P."/>
            <person name="Bernal J.T."/>
            <person name="Kanani-Hendijani T.A."/>
            <person name="Munguia J."/>
            <person name="Olumba F.C."/>
            <person name="Orozco S."/>
            <person name="Gibbs Z.A."/>
            <person name="Donegan-Quick R."/>
            <person name="Visi D.K."/>
            <person name="Allen M.S."/>
            <person name="Hughes L.E."/>
            <person name="Bradley K.W."/>
            <person name="Asai D.J."/>
            <person name="Bowman C.A."/>
            <person name="Russell D.A."/>
            <person name="Pope W.H."/>
            <person name="Jacobs-Sera D."/>
            <person name="Hendrix R.W."/>
            <person name="Hatfull G.F."/>
        </authorList>
    </citation>
    <scope>NUCLEOTIDE SEQUENCE [LARGE SCALE GENOMIC DNA]</scope>
</reference>
<evidence type="ECO:0000313" key="2">
    <source>
        <dbReference type="Proteomes" id="UP000033006"/>
    </source>
</evidence>
<dbReference type="EMBL" id="KP876466">
    <property type="protein sequence ID" value="AKA61798.1"/>
    <property type="molecule type" value="Genomic_DNA"/>
</dbReference>
<sequence length="196" mass="21357">MRTYRVVGLDLSLTSTGMSDGKEHWVTQTAPDRCVEARLDRIVGRARLFVGGTVRWPKEADLVVIEAGAFSRNMQQGHEELAALRLMVRHAMWSVKVPFAMVPPSTLKLYTAGHGKATKAQVVRALAARHGLDLSDVLVKDGRYDLADAFGLAAMGYAWANRPLVTEGPPPPRASLMAVPWPSAHHPDLPGNDEGN</sequence>